<gene>
    <name evidence="2" type="ORF">NDU88_000961</name>
</gene>
<accession>A0AAV7URH5</accession>
<name>A0AAV7URH5_PLEWA</name>
<organism evidence="2 3">
    <name type="scientific">Pleurodeles waltl</name>
    <name type="common">Iberian ribbed newt</name>
    <dbReference type="NCBI Taxonomy" id="8319"/>
    <lineage>
        <taxon>Eukaryota</taxon>
        <taxon>Metazoa</taxon>
        <taxon>Chordata</taxon>
        <taxon>Craniata</taxon>
        <taxon>Vertebrata</taxon>
        <taxon>Euteleostomi</taxon>
        <taxon>Amphibia</taxon>
        <taxon>Batrachia</taxon>
        <taxon>Caudata</taxon>
        <taxon>Salamandroidea</taxon>
        <taxon>Salamandridae</taxon>
        <taxon>Pleurodelinae</taxon>
        <taxon>Pleurodeles</taxon>
    </lineage>
</organism>
<dbReference type="AlphaFoldDB" id="A0AAV7URH5"/>
<comment type="caution">
    <text evidence="2">The sequence shown here is derived from an EMBL/GenBank/DDBJ whole genome shotgun (WGS) entry which is preliminary data.</text>
</comment>
<dbReference type="EMBL" id="JANPWB010000004">
    <property type="protein sequence ID" value="KAJ1191645.1"/>
    <property type="molecule type" value="Genomic_DNA"/>
</dbReference>
<reference evidence="2" key="1">
    <citation type="journal article" date="2022" name="bioRxiv">
        <title>Sequencing and chromosome-scale assembly of the giantPleurodeles waltlgenome.</title>
        <authorList>
            <person name="Brown T."/>
            <person name="Elewa A."/>
            <person name="Iarovenko S."/>
            <person name="Subramanian E."/>
            <person name="Araus A.J."/>
            <person name="Petzold A."/>
            <person name="Susuki M."/>
            <person name="Suzuki K.-i.T."/>
            <person name="Hayashi T."/>
            <person name="Toyoda A."/>
            <person name="Oliveira C."/>
            <person name="Osipova E."/>
            <person name="Leigh N.D."/>
            <person name="Simon A."/>
            <person name="Yun M.H."/>
        </authorList>
    </citation>
    <scope>NUCLEOTIDE SEQUENCE</scope>
    <source>
        <strain evidence="2">20211129_DDA</strain>
        <tissue evidence="2">Liver</tissue>
    </source>
</reference>
<feature type="region of interest" description="Disordered" evidence="1">
    <location>
        <begin position="111"/>
        <end position="147"/>
    </location>
</feature>
<keyword evidence="3" id="KW-1185">Reference proteome</keyword>
<feature type="region of interest" description="Disordered" evidence="1">
    <location>
        <begin position="1"/>
        <end position="40"/>
    </location>
</feature>
<evidence type="ECO:0000256" key="1">
    <source>
        <dbReference type="SAM" id="MobiDB-lite"/>
    </source>
</evidence>
<evidence type="ECO:0000313" key="2">
    <source>
        <dbReference type="EMBL" id="KAJ1191645.1"/>
    </source>
</evidence>
<proteinExistence type="predicted"/>
<sequence>MKARSHRSATGGNSGAQRWGGAETARQRAPACIRRGPEKRSVEEMCWKEKMAHGGRTASECTRRQQLRPEMVRSWGPAARMSLENVVRAGAGAAAEQRRERALRGPVECTASAAQGPVGGRSPLPAPPTHCIDCATEPSALRDPVGP</sequence>
<dbReference type="Proteomes" id="UP001066276">
    <property type="component" value="Chromosome 2_2"/>
</dbReference>
<evidence type="ECO:0000313" key="3">
    <source>
        <dbReference type="Proteomes" id="UP001066276"/>
    </source>
</evidence>
<protein>
    <submittedName>
        <fullName evidence="2">Uncharacterized protein</fullName>
    </submittedName>
</protein>